<name>A0A4R5UZW5_9RHOB</name>
<keyword evidence="1" id="KW-0812">Transmembrane</keyword>
<keyword evidence="3" id="KW-1185">Reference proteome</keyword>
<evidence type="ECO:0000313" key="3">
    <source>
        <dbReference type="Proteomes" id="UP000295301"/>
    </source>
</evidence>
<reference evidence="2 3" key="1">
    <citation type="submission" date="2019-03" db="EMBL/GenBank/DDBJ databases">
        <title>Ruegeria lutea sp. nov., a novel strain, isolated from marine sediment, the Masan Bay, South Korea.</title>
        <authorList>
            <person name="Kim J."/>
            <person name="Kim D.-Y."/>
            <person name="Lee S.-S."/>
        </authorList>
    </citation>
    <scope>NUCLEOTIDE SEQUENCE [LARGE SCALE GENOMIC DNA]</scope>
    <source>
        <strain evidence="2 3">318-1</strain>
    </source>
</reference>
<evidence type="ECO:0000256" key="1">
    <source>
        <dbReference type="SAM" id="Phobius"/>
    </source>
</evidence>
<feature type="transmembrane region" description="Helical" evidence="1">
    <location>
        <begin position="21"/>
        <end position="42"/>
    </location>
</feature>
<comment type="caution">
    <text evidence="2">The sequence shown here is derived from an EMBL/GenBank/DDBJ whole genome shotgun (WGS) entry which is preliminary data.</text>
</comment>
<organism evidence="2 3">
    <name type="scientific">Antarcticimicrobium luteum</name>
    <dbReference type="NCBI Taxonomy" id="2547397"/>
    <lineage>
        <taxon>Bacteria</taxon>
        <taxon>Pseudomonadati</taxon>
        <taxon>Pseudomonadota</taxon>
        <taxon>Alphaproteobacteria</taxon>
        <taxon>Rhodobacterales</taxon>
        <taxon>Paracoccaceae</taxon>
        <taxon>Antarcticimicrobium</taxon>
    </lineage>
</organism>
<evidence type="ECO:0000313" key="2">
    <source>
        <dbReference type="EMBL" id="TDK44969.1"/>
    </source>
</evidence>
<dbReference type="RefSeq" id="WP_133360373.1">
    <property type="nucleotide sequence ID" value="NZ_SMUV01000069.1"/>
</dbReference>
<dbReference type="Proteomes" id="UP000295301">
    <property type="component" value="Unassembled WGS sequence"/>
</dbReference>
<dbReference type="EMBL" id="SMUV01000069">
    <property type="protein sequence ID" value="TDK44969.1"/>
    <property type="molecule type" value="Genomic_DNA"/>
</dbReference>
<dbReference type="AlphaFoldDB" id="A0A4R5UZW5"/>
<accession>A0A4R5UZW5</accession>
<gene>
    <name evidence="2" type="ORF">E1832_13920</name>
</gene>
<protein>
    <submittedName>
        <fullName evidence="2">Uncharacterized protein</fullName>
    </submittedName>
</protein>
<proteinExistence type="predicted"/>
<keyword evidence="1" id="KW-0472">Membrane</keyword>
<sequence length="61" mass="7187">MNFFWLLRMRRWVQHPPSTQRVILVLAVIAICLALFAVERWIGWPEALSVQPTGPRVRPVY</sequence>
<keyword evidence="1" id="KW-1133">Transmembrane helix</keyword>